<evidence type="ECO:0000256" key="2">
    <source>
        <dbReference type="SAM" id="SignalP"/>
    </source>
</evidence>
<dbReference type="Proteomes" id="UP001560293">
    <property type="component" value="Unassembled WGS sequence"/>
</dbReference>
<sequence>MSKMRRVLTAAAVALLLTANTACSNDEQTEQPPVVDTASAPADLTWRNVAGLKVPTSRADGPARTSPPQGYSHTPQGAALAAANGQAALATAPDSTWPEVVRTVTAPGPGRDQWAQARVLMSVSGAVDPSVAATFTGFKVTDYSPEKAIVLLATSTPPAPGEQEPLLTAYPVQVAWTGADWKLVLPTQEDDIDASEIQTLEGFTTWEAEAK</sequence>
<evidence type="ECO:0000256" key="1">
    <source>
        <dbReference type="SAM" id="MobiDB-lite"/>
    </source>
</evidence>
<keyword evidence="5" id="KW-1185">Reference proteome</keyword>
<evidence type="ECO:0000259" key="3">
    <source>
        <dbReference type="Pfam" id="PF26526"/>
    </source>
</evidence>
<dbReference type="Pfam" id="PF26526">
    <property type="entry name" value="DUF8175"/>
    <property type="match status" value="1"/>
</dbReference>
<reference evidence="5" key="1">
    <citation type="submission" date="2024-07" db="EMBL/GenBank/DDBJ databases">
        <title>Pseudomonas strain that inhibits Aeromonas fish pathogens.</title>
        <authorList>
            <person name="Wildschutte H."/>
        </authorList>
    </citation>
    <scope>NUCLEOTIDE SEQUENCE [LARGE SCALE GENOMIC DNA]</scope>
    <source>
        <strain evidence="5">n60</strain>
    </source>
</reference>
<dbReference type="EMBL" id="JBFTEZ010000001">
    <property type="protein sequence ID" value="MEX6462806.1"/>
    <property type="molecule type" value="Genomic_DNA"/>
</dbReference>
<name>A0ABV3YG52_9ACTN</name>
<feature type="signal peptide" evidence="2">
    <location>
        <begin position="1"/>
        <end position="24"/>
    </location>
</feature>
<dbReference type="InterPro" id="IPR058488">
    <property type="entry name" value="DUF8175"/>
</dbReference>
<feature type="domain" description="DUF8175" evidence="3">
    <location>
        <begin position="33"/>
        <end position="205"/>
    </location>
</feature>
<accession>A0ABV3YG52</accession>
<gene>
    <name evidence="4" type="ORF">AB6N35_00305</name>
</gene>
<keyword evidence="2" id="KW-0732">Signal</keyword>
<organism evidence="4 5">
    <name type="scientific">Dietzia cinnamea</name>
    <dbReference type="NCBI Taxonomy" id="321318"/>
    <lineage>
        <taxon>Bacteria</taxon>
        <taxon>Bacillati</taxon>
        <taxon>Actinomycetota</taxon>
        <taxon>Actinomycetes</taxon>
        <taxon>Mycobacteriales</taxon>
        <taxon>Dietziaceae</taxon>
        <taxon>Dietzia</taxon>
    </lineage>
</organism>
<evidence type="ECO:0000313" key="5">
    <source>
        <dbReference type="Proteomes" id="UP001560293"/>
    </source>
</evidence>
<protein>
    <recommendedName>
        <fullName evidence="3">DUF8175 domain-containing protein</fullName>
    </recommendedName>
</protein>
<feature type="chain" id="PRO_5047419216" description="DUF8175 domain-containing protein" evidence="2">
    <location>
        <begin position="25"/>
        <end position="211"/>
    </location>
</feature>
<evidence type="ECO:0000313" key="4">
    <source>
        <dbReference type="EMBL" id="MEX6462806.1"/>
    </source>
</evidence>
<proteinExistence type="predicted"/>
<feature type="region of interest" description="Disordered" evidence="1">
    <location>
        <begin position="54"/>
        <end position="76"/>
    </location>
</feature>
<comment type="caution">
    <text evidence="4">The sequence shown here is derived from an EMBL/GenBank/DDBJ whole genome shotgun (WGS) entry which is preliminary data.</text>
</comment>